<name>A0ABT1W664_9PROT</name>
<gene>
    <name evidence="1" type="ORF">NFI95_07905</name>
</gene>
<evidence type="ECO:0000313" key="2">
    <source>
        <dbReference type="Proteomes" id="UP001524587"/>
    </source>
</evidence>
<sequence length="363" mass="38005">MNETEIGRAFAASVAAFPPGETLILSHDDADGLSSGAILARALRRSGRTVRSRLVGRGENAWSEAMRQELEQDAPASLIVSDLGLRAQVLCAGTPTVVIDHHVTDLGCGTVAEAVLGLTGYGMADVPTSSLLALWCARGLADAGMIDAADDLLWLAAIGLIGDLGDGGSVFPEFQAAKKAYGITALRKAVSLLNAPRRSANGDGGPALALLEKADGPKAVLSGAHAETESLLAAKREVAEAMEAARKLPPVVGAELAVIRLHSACQIHPLVAQSWRGRLKDRIVMAANTGFRPGWVHFAARTQMDIDLVAFFRAHAPEGADEHYGNGHKQASGGALPIPVWNRFIRDLGFGPALIVNDMKAAA</sequence>
<dbReference type="Proteomes" id="UP001524587">
    <property type="component" value="Unassembled WGS sequence"/>
</dbReference>
<dbReference type="RefSeq" id="WP_422863845.1">
    <property type="nucleotide sequence ID" value="NZ_JAMSKV010000005.1"/>
</dbReference>
<reference evidence="1 2" key="1">
    <citation type="submission" date="2022-06" db="EMBL/GenBank/DDBJ databases">
        <title>Endosaccharibacter gen. nov., sp. nov., endophytic bacteria isolated from sugarcane.</title>
        <authorList>
            <person name="Pitiwittayakul N."/>
            <person name="Yukphan P."/>
            <person name="Charoenyingcharoen P."/>
            <person name="Tanasupawat S."/>
        </authorList>
    </citation>
    <scope>NUCLEOTIDE SEQUENCE [LARGE SCALE GENOMIC DNA]</scope>
    <source>
        <strain evidence="1 2">KSS8</strain>
    </source>
</reference>
<dbReference type="InterPro" id="IPR038763">
    <property type="entry name" value="DHH_sf"/>
</dbReference>
<proteinExistence type="predicted"/>
<dbReference type="PANTHER" id="PTHR30255:SF2">
    <property type="entry name" value="SINGLE-STRANDED-DNA-SPECIFIC EXONUCLEASE RECJ"/>
    <property type="match status" value="1"/>
</dbReference>
<organism evidence="1 2">
    <name type="scientific">Endosaccharibacter trunci</name>
    <dbReference type="NCBI Taxonomy" id="2812733"/>
    <lineage>
        <taxon>Bacteria</taxon>
        <taxon>Pseudomonadati</taxon>
        <taxon>Pseudomonadota</taxon>
        <taxon>Alphaproteobacteria</taxon>
        <taxon>Acetobacterales</taxon>
        <taxon>Acetobacteraceae</taxon>
        <taxon>Endosaccharibacter</taxon>
    </lineage>
</organism>
<accession>A0ABT1W664</accession>
<comment type="caution">
    <text evidence="1">The sequence shown here is derived from an EMBL/GenBank/DDBJ whole genome shotgun (WGS) entry which is preliminary data.</text>
</comment>
<keyword evidence="2" id="KW-1185">Reference proteome</keyword>
<evidence type="ECO:0000313" key="1">
    <source>
        <dbReference type="EMBL" id="MCQ8278374.1"/>
    </source>
</evidence>
<dbReference type="PANTHER" id="PTHR30255">
    <property type="entry name" value="SINGLE-STRANDED-DNA-SPECIFIC EXONUCLEASE RECJ"/>
    <property type="match status" value="1"/>
</dbReference>
<dbReference type="EMBL" id="JAMSKV010000005">
    <property type="protein sequence ID" value="MCQ8278374.1"/>
    <property type="molecule type" value="Genomic_DNA"/>
</dbReference>
<dbReference type="Gene3D" id="3.90.1640.30">
    <property type="match status" value="1"/>
</dbReference>
<evidence type="ECO:0008006" key="3">
    <source>
        <dbReference type="Google" id="ProtNLM"/>
    </source>
</evidence>
<dbReference type="InterPro" id="IPR051673">
    <property type="entry name" value="SSDNA_exonuclease_RecJ"/>
</dbReference>
<protein>
    <recommendedName>
        <fullName evidence="3">DHH family phosphoesterase</fullName>
    </recommendedName>
</protein>
<dbReference type="SUPFAM" id="SSF64182">
    <property type="entry name" value="DHH phosphoesterases"/>
    <property type="match status" value="1"/>
</dbReference>